<keyword evidence="3" id="KW-0547">Nucleotide-binding</keyword>
<dbReference type="EMBL" id="CP002018">
    <property type="protein sequence ID" value="AEM40821.1"/>
    <property type="molecule type" value="Genomic_DNA"/>
</dbReference>
<dbReference type="AlphaFoldDB" id="F9Y5Z6"/>
<dbReference type="RefSeq" id="WP_013384280.1">
    <property type="nucleotide sequence ID" value="NC_017384.1"/>
</dbReference>
<dbReference type="eggNOG" id="COG4608">
    <property type="taxonomic scope" value="Bacteria"/>
</dbReference>
<keyword evidence="7" id="KW-1185">Reference proteome</keyword>
<dbReference type="Proteomes" id="UP000000692">
    <property type="component" value="Chromosome"/>
</dbReference>
<dbReference type="CDD" id="cd03257">
    <property type="entry name" value="ABC_NikE_OppD_transporters"/>
    <property type="match status" value="1"/>
</dbReference>
<sequence>MTLLTVNGLTKSYTGARGVLALSDVSLAIAPGETLGLIGPSGCGKSTLARVLARLVPADQGSVTFDGQDWLALHGGALRRARGRLQMVFQDPAAAFHPRATAGGAITEALRLQSPLAAPARRLRMAELLAQVGLDADFAHRPLRDLSGGQRQRVAIARAIATGPKLIILDEAVSALDAGVRGQVLDLLVDLQKRLGLSYLFIGHDIAVVRAISHRIAVMEAGRIVEEADAEALLRAPQSDMARRLIAAVPSIKGTIP</sequence>
<accession>F9Y5Z6</accession>
<dbReference type="SUPFAM" id="SSF52540">
    <property type="entry name" value="P-loop containing nucleoside triphosphate hydrolases"/>
    <property type="match status" value="1"/>
</dbReference>
<evidence type="ECO:0000256" key="2">
    <source>
        <dbReference type="ARBA" id="ARBA00022448"/>
    </source>
</evidence>
<dbReference type="KEGG" id="kvl:KVU_0982"/>
<dbReference type="InterPro" id="IPR017871">
    <property type="entry name" value="ABC_transporter-like_CS"/>
</dbReference>
<dbReference type="Gene3D" id="3.40.50.300">
    <property type="entry name" value="P-loop containing nucleotide triphosphate hydrolases"/>
    <property type="match status" value="1"/>
</dbReference>
<evidence type="ECO:0000256" key="4">
    <source>
        <dbReference type="ARBA" id="ARBA00022840"/>
    </source>
</evidence>
<evidence type="ECO:0000256" key="3">
    <source>
        <dbReference type="ARBA" id="ARBA00022741"/>
    </source>
</evidence>
<dbReference type="GO" id="GO:0005524">
    <property type="term" value="F:ATP binding"/>
    <property type="evidence" value="ECO:0007669"/>
    <property type="project" value="UniProtKB-KW"/>
</dbReference>
<dbReference type="InterPro" id="IPR003593">
    <property type="entry name" value="AAA+_ATPase"/>
</dbReference>
<dbReference type="HOGENOM" id="CLU_000604_1_23_5"/>
<dbReference type="GO" id="GO:0016887">
    <property type="term" value="F:ATP hydrolysis activity"/>
    <property type="evidence" value="ECO:0007669"/>
    <property type="project" value="InterPro"/>
</dbReference>
<dbReference type="InterPro" id="IPR027417">
    <property type="entry name" value="P-loop_NTPase"/>
</dbReference>
<dbReference type="OrthoDB" id="9815712at2"/>
<reference evidence="6 7" key="1">
    <citation type="journal article" date="2011" name="J. Bacteriol.">
        <title>Complete genome sequence of the industrial strain Ketogulonicigenium vulgare WSH-001.</title>
        <authorList>
            <person name="Liu L."/>
            <person name="Li Y."/>
            <person name="Zhang J."/>
            <person name="Zhou Z."/>
            <person name="Liu J."/>
            <person name="Li X."/>
            <person name="Zhou J."/>
            <person name="Du G."/>
            <person name="Wang L."/>
            <person name="Chen J."/>
        </authorList>
    </citation>
    <scope>NUCLEOTIDE SEQUENCE [LARGE SCALE GENOMIC DNA]</scope>
    <source>
        <strain evidence="6 7">WSH-001</strain>
    </source>
</reference>
<dbReference type="InterPro" id="IPR003439">
    <property type="entry name" value="ABC_transporter-like_ATP-bd"/>
</dbReference>
<evidence type="ECO:0000256" key="1">
    <source>
        <dbReference type="ARBA" id="ARBA00005417"/>
    </source>
</evidence>
<evidence type="ECO:0000313" key="6">
    <source>
        <dbReference type="EMBL" id="AEM40821.1"/>
    </source>
</evidence>
<dbReference type="GO" id="GO:0055085">
    <property type="term" value="P:transmembrane transport"/>
    <property type="evidence" value="ECO:0007669"/>
    <property type="project" value="UniProtKB-ARBA"/>
</dbReference>
<dbReference type="Pfam" id="PF00005">
    <property type="entry name" value="ABC_tran"/>
    <property type="match status" value="1"/>
</dbReference>
<dbReference type="PROSITE" id="PS50893">
    <property type="entry name" value="ABC_TRANSPORTER_2"/>
    <property type="match status" value="1"/>
</dbReference>
<evidence type="ECO:0000259" key="5">
    <source>
        <dbReference type="PROSITE" id="PS50893"/>
    </source>
</evidence>
<evidence type="ECO:0000313" key="7">
    <source>
        <dbReference type="Proteomes" id="UP000000692"/>
    </source>
</evidence>
<keyword evidence="4" id="KW-0067">ATP-binding</keyword>
<dbReference type="PANTHER" id="PTHR43776">
    <property type="entry name" value="TRANSPORT ATP-BINDING PROTEIN"/>
    <property type="match status" value="1"/>
</dbReference>
<organism evidence="6 7">
    <name type="scientific">Ketogulonicigenium vulgare (strain WSH-001)</name>
    <dbReference type="NCBI Taxonomy" id="759362"/>
    <lineage>
        <taxon>Bacteria</taxon>
        <taxon>Pseudomonadati</taxon>
        <taxon>Pseudomonadota</taxon>
        <taxon>Alphaproteobacteria</taxon>
        <taxon>Rhodobacterales</taxon>
        <taxon>Roseobacteraceae</taxon>
        <taxon>Ketogulonicigenium</taxon>
    </lineage>
</organism>
<proteinExistence type="inferred from homology"/>
<gene>
    <name evidence="6" type="ordered locus">KVU_0982</name>
</gene>
<keyword evidence="2" id="KW-0813">Transport</keyword>
<dbReference type="PANTHER" id="PTHR43776:SF7">
    <property type="entry name" value="D,D-DIPEPTIDE TRANSPORT ATP-BINDING PROTEIN DDPF-RELATED"/>
    <property type="match status" value="1"/>
</dbReference>
<feature type="domain" description="ABC transporter" evidence="5">
    <location>
        <begin position="4"/>
        <end position="246"/>
    </location>
</feature>
<comment type="similarity">
    <text evidence="1">Belongs to the ABC transporter superfamily.</text>
</comment>
<name>F9Y5Z6_KETVW</name>
<dbReference type="PROSITE" id="PS00211">
    <property type="entry name" value="ABC_TRANSPORTER_1"/>
    <property type="match status" value="1"/>
</dbReference>
<dbReference type="SMART" id="SM00382">
    <property type="entry name" value="AAA"/>
    <property type="match status" value="1"/>
</dbReference>
<protein>
    <submittedName>
        <fullName evidence="6">ABC transporter, nucleotide binding/ATPase protein (Oligopeptide)</fullName>
    </submittedName>
</protein>
<dbReference type="InterPro" id="IPR050319">
    <property type="entry name" value="ABC_transp_ATP-bind"/>
</dbReference>